<feature type="chain" id="PRO_5047101439" evidence="2">
    <location>
        <begin position="21"/>
        <end position="204"/>
    </location>
</feature>
<dbReference type="Proteomes" id="UP001255416">
    <property type="component" value="Unassembled WGS sequence"/>
</dbReference>
<dbReference type="PANTHER" id="PTHR36505">
    <property type="entry name" value="BLR1072 PROTEIN"/>
    <property type="match status" value="1"/>
</dbReference>
<evidence type="ECO:0000259" key="3">
    <source>
        <dbReference type="Pfam" id="PF05239"/>
    </source>
</evidence>
<comment type="caution">
    <text evidence="4">The sequence shown here is derived from an EMBL/GenBank/DDBJ whole genome shotgun (WGS) entry which is preliminary data.</text>
</comment>
<evidence type="ECO:0000256" key="1">
    <source>
        <dbReference type="SAM" id="MobiDB-lite"/>
    </source>
</evidence>
<keyword evidence="2" id="KW-0732">Signal</keyword>
<dbReference type="SUPFAM" id="SSF50346">
    <property type="entry name" value="PRC-barrel domain"/>
    <property type="match status" value="1"/>
</dbReference>
<feature type="domain" description="PRC-barrel" evidence="3">
    <location>
        <begin position="115"/>
        <end position="175"/>
    </location>
</feature>
<dbReference type="Pfam" id="PF05239">
    <property type="entry name" value="PRC"/>
    <property type="match status" value="1"/>
</dbReference>
<accession>A0ABU3VAM3</accession>
<dbReference type="EMBL" id="JASMWN010000002">
    <property type="protein sequence ID" value="MDU9002819.1"/>
    <property type="molecule type" value="Genomic_DNA"/>
</dbReference>
<dbReference type="PANTHER" id="PTHR36505:SF1">
    <property type="entry name" value="BLR1072 PROTEIN"/>
    <property type="match status" value="1"/>
</dbReference>
<evidence type="ECO:0000256" key="2">
    <source>
        <dbReference type="SAM" id="SignalP"/>
    </source>
</evidence>
<sequence>MKQLLATTALSLALVGPAFATDTAKKDETALEQTGDAIKQTASDAAEAVENTADDAVAATKKAADATAEKTENAIDAAGDATREANQELTNDATPGMVTPPAAVPLEGYALVEPTEVTAEELDGARVYDSKNEWIGEISEIVLNNDGEIETLVVDVGGFLGIGEKPVGLGFESFSLQKEQETGELRTMVSSSKEELEQLPEYDS</sequence>
<dbReference type="RefSeq" id="WP_316773222.1">
    <property type="nucleotide sequence ID" value="NZ_JASMWN010000002.1"/>
</dbReference>
<feature type="signal peptide" evidence="2">
    <location>
        <begin position="1"/>
        <end position="20"/>
    </location>
</feature>
<dbReference type="Gene3D" id="2.30.30.240">
    <property type="entry name" value="PRC-barrel domain"/>
    <property type="match status" value="1"/>
</dbReference>
<name>A0ABU3VAM3_9RHOB</name>
<evidence type="ECO:0000313" key="4">
    <source>
        <dbReference type="EMBL" id="MDU9002819.1"/>
    </source>
</evidence>
<reference evidence="5" key="1">
    <citation type="submission" date="2023-05" db="EMBL/GenBank/DDBJ databases">
        <title>Sedimentitalea sp. nov. JM2-8.</title>
        <authorList>
            <person name="Huang J."/>
        </authorList>
    </citation>
    <scope>NUCLEOTIDE SEQUENCE [LARGE SCALE GENOMIC DNA]</scope>
    <source>
        <strain evidence="5">KHS03</strain>
    </source>
</reference>
<proteinExistence type="predicted"/>
<organism evidence="4 5">
    <name type="scientific">Sedimentitalea todarodis</name>
    <dbReference type="NCBI Taxonomy" id="1631240"/>
    <lineage>
        <taxon>Bacteria</taxon>
        <taxon>Pseudomonadati</taxon>
        <taxon>Pseudomonadota</taxon>
        <taxon>Alphaproteobacteria</taxon>
        <taxon>Rhodobacterales</taxon>
        <taxon>Paracoccaceae</taxon>
        <taxon>Sedimentitalea</taxon>
    </lineage>
</organism>
<feature type="region of interest" description="Disordered" evidence="1">
    <location>
        <begin position="180"/>
        <end position="204"/>
    </location>
</feature>
<dbReference type="InterPro" id="IPR011033">
    <property type="entry name" value="PRC_barrel-like_sf"/>
</dbReference>
<evidence type="ECO:0000313" key="5">
    <source>
        <dbReference type="Proteomes" id="UP001255416"/>
    </source>
</evidence>
<gene>
    <name evidence="4" type="ORF">QO231_02995</name>
</gene>
<dbReference type="InterPro" id="IPR027275">
    <property type="entry name" value="PRC-brl_dom"/>
</dbReference>
<keyword evidence="5" id="KW-1185">Reference proteome</keyword>
<protein>
    <submittedName>
        <fullName evidence="4">PRC-barrel domain-containing protein</fullName>
    </submittedName>
</protein>